<evidence type="ECO:0008006" key="4">
    <source>
        <dbReference type="Google" id="ProtNLM"/>
    </source>
</evidence>
<comment type="caution">
    <text evidence="2">The sequence shown here is derived from an EMBL/GenBank/DDBJ whole genome shotgun (WGS) entry which is preliminary data.</text>
</comment>
<evidence type="ECO:0000313" key="2">
    <source>
        <dbReference type="EMBL" id="EHG15459.1"/>
    </source>
</evidence>
<name>G6AII4_9BACT</name>
<sequence length="671" mass="74834">MKRQAFYFFSGAFMLLATVACSEHDDMTGDNSSTTATKTRIEVTADMGAGTRTLRPDAQNHIISEWAEGDKMVIYNIADENKSTEDNYSLVNIQNISSNKKQADFAGDVVSFKPVTTGNTLAFFYPGAAFEGEKSVVPVNPNTTHETDQGADLTYHDTASKIKNLVALNMKQQDGTLETIDKKFDYNWGKVTITSNNQFTNYTGERKNKTTILKTKVTLQRKVTFWGMKFTVNGGPSATGVLTDIDSIKVNGLRSYDVLDLQDGTFKGTSDEKEYVINIANKDRSKLNIKSDGYVWVAFMAEENASNPTNFTVTVYTQDGVFTKTASKKFENDYDYRTNITVEKVKPQPWVEVNGVKWATGNFIHYKKGSEEYWGIAPAQWWISNYGDEASPMYQIDRRQLKSNGLGSQSWYVDSNLGVFKHSTDDIDLFQWGTIKDALDLKGDNCLLGIGSHDIAGKYYSSRGNVFVNPTPIANRSQATHGDIAKYWTEDGTKHYHYRYPKEAELEKLCSANTIIAAYCYTDKGNKIYGAYFSNSVSTGANSKFPTGRKIWKYQDVTGLVLANKGLFLPITGRRPGGIKANRVNVDLRYVNYNSGFYSQYNSSQAMSDLTQKGLFFGAAFKMNVATPSKLQGSALRPVYVGADNNDETKPLDAAKVHAFQNILTEAGRKY</sequence>
<keyword evidence="3" id="KW-1185">Reference proteome</keyword>
<feature type="chain" id="PRO_5003485125" description="BACON domain-containing protein" evidence="1">
    <location>
        <begin position="23"/>
        <end position="671"/>
    </location>
</feature>
<evidence type="ECO:0000313" key="3">
    <source>
        <dbReference type="Proteomes" id="UP000004597"/>
    </source>
</evidence>
<organism evidence="2 3">
    <name type="scientific">Prevotella histicola F0411</name>
    <dbReference type="NCBI Taxonomy" id="857291"/>
    <lineage>
        <taxon>Bacteria</taxon>
        <taxon>Pseudomonadati</taxon>
        <taxon>Bacteroidota</taxon>
        <taxon>Bacteroidia</taxon>
        <taxon>Bacteroidales</taxon>
        <taxon>Prevotellaceae</taxon>
        <taxon>Prevotella</taxon>
    </lineage>
</organism>
<gene>
    <name evidence="2" type="ORF">HMPREF9138_01911</name>
</gene>
<keyword evidence="1" id="KW-0732">Signal</keyword>
<dbReference type="STRING" id="857291.HMPREF9138_01911"/>
<evidence type="ECO:0000256" key="1">
    <source>
        <dbReference type="SAM" id="SignalP"/>
    </source>
</evidence>
<dbReference type="PROSITE" id="PS51257">
    <property type="entry name" value="PROKAR_LIPOPROTEIN"/>
    <property type="match status" value="1"/>
</dbReference>
<accession>G6AII4</accession>
<dbReference type="Proteomes" id="UP000004597">
    <property type="component" value="Unassembled WGS sequence"/>
</dbReference>
<proteinExistence type="predicted"/>
<dbReference type="PATRIC" id="fig|857291.3.peg.1909"/>
<dbReference type="EMBL" id="AFXP01000021">
    <property type="protein sequence ID" value="EHG15459.1"/>
    <property type="molecule type" value="Genomic_DNA"/>
</dbReference>
<dbReference type="GeneID" id="66732473"/>
<dbReference type="AlphaFoldDB" id="G6AII4"/>
<feature type="signal peptide" evidence="1">
    <location>
        <begin position="1"/>
        <end position="22"/>
    </location>
</feature>
<dbReference type="RefSeq" id="WP_008823821.1">
    <property type="nucleotide sequence ID" value="NZ_JH376765.1"/>
</dbReference>
<protein>
    <recommendedName>
        <fullName evidence="4">BACON domain-containing protein</fullName>
    </recommendedName>
</protein>
<reference evidence="2 3" key="1">
    <citation type="submission" date="2011-10" db="EMBL/GenBank/DDBJ databases">
        <title>The Genome Sequence of Prevotella histicola F0411.</title>
        <authorList>
            <consortium name="The Broad Institute Genome Sequencing Platform"/>
            <person name="Earl A."/>
            <person name="Ward D."/>
            <person name="Feldgarden M."/>
            <person name="Gevers D."/>
            <person name="Izard J."/>
            <person name="Ganesan A."/>
            <person name="Blanton J.M."/>
            <person name="Baranova O.V."/>
            <person name="Tanner A.C."/>
            <person name="Mathney J.M.J."/>
            <person name="Dewhirst F.E."/>
            <person name="Young S.K."/>
            <person name="Zeng Q."/>
            <person name="Gargeya S."/>
            <person name="Fitzgerald M."/>
            <person name="Haas B."/>
            <person name="Abouelleil A."/>
            <person name="Alvarado L."/>
            <person name="Arachchi H.M."/>
            <person name="Berlin A."/>
            <person name="Brown A."/>
            <person name="Chapman S.B."/>
            <person name="Chen Z."/>
            <person name="Dunbar C."/>
            <person name="Freedman E."/>
            <person name="Gearin G."/>
            <person name="Gellesch M."/>
            <person name="Goldberg J."/>
            <person name="Griggs A."/>
            <person name="Gujja S."/>
            <person name="Heiman D."/>
            <person name="Howarth C."/>
            <person name="Larson L."/>
            <person name="Lui A."/>
            <person name="MacDonald P.J.P."/>
            <person name="Montmayeur A."/>
            <person name="Murphy C."/>
            <person name="Neiman D."/>
            <person name="Pearson M."/>
            <person name="Priest M."/>
            <person name="Roberts A."/>
            <person name="Saif S."/>
            <person name="Shea T."/>
            <person name="Shenoy N."/>
            <person name="Sisk P."/>
            <person name="Stolte C."/>
            <person name="Sykes S."/>
            <person name="Wortman J."/>
            <person name="Nusbaum C."/>
            <person name="Birren B."/>
        </authorList>
    </citation>
    <scope>NUCLEOTIDE SEQUENCE [LARGE SCALE GENOMIC DNA]</scope>
    <source>
        <strain evidence="2 3">F0411</strain>
    </source>
</reference>
<dbReference type="HOGENOM" id="CLU_409299_0_0_10"/>